<dbReference type="RefSeq" id="WP_220209470.1">
    <property type="nucleotide sequence ID" value="NZ_BNJK01000002.1"/>
</dbReference>
<accession>A0A8J3IR74</accession>
<protein>
    <submittedName>
        <fullName evidence="1">Uncharacterized protein</fullName>
    </submittedName>
</protein>
<gene>
    <name evidence="1" type="ORF">KSF_088260</name>
</gene>
<evidence type="ECO:0000313" key="2">
    <source>
        <dbReference type="Proteomes" id="UP000597444"/>
    </source>
</evidence>
<keyword evidence="2" id="KW-1185">Reference proteome</keyword>
<organism evidence="1 2">
    <name type="scientific">Reticulibacter mediterranei</name>
    <dbReference type="NCBI Taxonomy" id="2778369"/>
    <lineage>
        <taxon>Bacteria</taxon>
        <taxon>Bacillati</taxon>
        <taxon>Chloroflexota</taxon>
        <taxon>Ktedonobacteria</taxon>
        <taxon>Ktedonobacterales</taxon>
        <taxon>Reticulibacteraceae</taxon>
        <taxon>Reticulibacter</taxon>
    </lineage>
</organism>
<sequence length="64" mass="7672">MKNHLTPLALLYTARERVYKRWDKRMKNHLTPLALLYTNRDAEALLQRLAQQEQNDLNKEDSFS</sequence>
<dbReference type="Proteomes" id="UP000597444">
    <property type="component" value="Unassembled WGS sequence"/>
</dbReference>
<reference evidence="1" key="1">
    <citation type="submission" date="2020-10" db="EMBL/GenBank/DDBJ databases">
        <title>Taxonomic study of unclassified bacteria belonging to the class Ktedonobacteria.</title>
        <authorList>
            <person name="Yabe S."/>
            <person name="Wang C.M."/>
            <person name="Zheng Y."/>
            <person name="Sakai Y."/>
            <person name="Cavaletti L."/>
            <person name="Monciardini P."/>
            <person name="Donadio S."/>
        </authorList>
    </citation>
    <scope>NUCLEOTIDE SEQUENCE</scope>
    <source>
        <strain evidence="1">ID150040</strain>
    </source>
</reference>
<dbReference type="AlphaFoldDB" id="A0A8J3IR74"/>
<name>A0A8J3IR74_9CHLR</name>
<evidence type="ECO:0000313" key="1">
    <source>
        <dbReference type="EMBL" id="GHO98778.1"/>
    </source>
</evidence>
<dbReference type="EMBL" id="BNJK01000002">
    <property type="protein sequence ID" value="GHO98778.1"/>
    <property type="molecule type" value="Genomic_DNA"/>
</dbReference>
<comment type="caution">
    <text evidence="1">The sequence shown here is derived from an EMBL/GenBank/DDBJ whole genome shotgun (WGS) entry which is preliminary data.</text>
</comment>
<proteinExistence type="predicted"/>